<dbReference type="STRING" id="8022.A0A060Y798"/>
<keyword evidence="2" id="KW-0040">ANK repeat</keyword>
<dbReference type="Proteomes" id="UP000193380">
    <property type="component" value="Unassembled WGS sequence"/>
</dbReference>
<feature type="region of interest" description="Disordered" evidence="3">
    <location>
        <begin position="285"/>
        <end position="304"/>
    </location>
</feature>
<gene>
    <name evidence="4" type="ORF">GSONMT00016111001</name>
</gene>
<evidence type="ECO:0000313" key="5">
    <source>
        <dbReference type="Proteomes" id="UP000193380"/>
    </source>
</evidence>
<feature type="region of interest" description="Disordered" evidence="3">
    <location>
        <begin position="1155"/>
        <end position="1184"/>
    </location>
</feature>
<protein>
    <recommendedName>
        <fullName evidence="6">Ankyrin-2</fullName>
    </recommendedName>
</protein>
<evidence type="ECO:0000313" key="4">
    <source>
        <dbReference type="EMBL" id="CDQ85060.1"/>
    </source>
</evidence>
<sequence>MSPESVMLLTNVRSSSPESTASFRCLSPDSPLPQYLQYFPEPTIFMTGIRSSSPASVLSDEEFENEFFLYASMLFHDRPSSPDSIVSIDEYRTLSPDSPIPEFRQVLRESMIGYRSSSPESVASDVEYAPLISESSSVELRPDSPESVASVNAFSPQSPIPPFTESALGSTTVETGYRSSSPLSITSDMDFDLVFSNIEETVLPTKSLIPEHVSPSEILSIEATEQKPKAASSGSPVPGTAMMVEEYNRMYDTELCKLISQIHDAQYVGETFLSKTGFLEYTGSSEAHVETSPGEEDVAQGSTDVTATTETAKIDQDVALTESIECIQTSPEEREVARGSTEISTEALPDWQVEPSETTTETVKIDQDVAPTESVPSVSDIVLPESLAAEVVSECIDSCNMEYATIEHRSSSPESMTSGSEYELMVISSSALESRPSSPDSLESVGRNRRLSPDSPFMRILSQYFMEPRALSDRTSSPESVSSDTVFVALPVDSWADVHRRQSSPESGASDEELSLVITGTETMTFKAGALSHVTSVLTSERLPMSPEENTVGVTLLSVPATTFEKEQGQMSRTDQGLPRVSGLVAEMVITSTEQARTKHGSEHAETIPTPQATMGLENVKTVQKDVLVKQQPVKVKDRSEEEVEVLRLSADTIKTQDAPPRAPSQTPKEIQLKTSYGKMQSKLESTLVTESTLHEQKAVLDLSQETSISGLVSPKQTKTATGYKPLISTPLQISEQYPFTTHRAVTPKLKLLDSATQEFSDWSEFTQEEFEETHSGELFSPMSSQFLVPPDYEALFSGRHSLRVSECSQLSPTDMSPVSPVFSDPQSDKCQVTTTTLMGPEFASKSATPGSAEAFEFSPDFKRVIGEFEKTLSSFGPDAQSDPAQENSDLEFFDCKDDFSDFSEAEDLEPEEPEVLYHIEEPPSPTPFCSTLETGFLKGSPVCSAQFLRVDDQNRFSLGSESLRDYGIYDGPESESETVPTCEELPSRSQAGYDDDEYSLEREINEELGLLSSDSSEEEVLTTRVVRRRVIIQADDLPDIPPQTVTEEQYMDEHGNLVVKKITRKVIRKYFSPDGVEREEVTVEGSHQEMVSVEEGDGFSKVVKRTVVRSEGDQTELTFLEPLALGATTASDFESEQVQGRKVSKVVKTTVVRGERMEKQTGDSTLAADLPSAKEDFEKNPDA</sequence>
<evidence type="ECO:0000256" key="1">
    <source>
        <dbReference type="ARBA" id="ARBA00022737"/>
    </source>
</evidence>
<feature type="compositionally biased region" description="Low complexity" evidence="3">
    <location>
        <begin position="429"/>
        <end position="441"/>
    </location>
</feature>
<feature type="compositionally biased region" description="Basic and acidic residues" evidence="3">
    <location>
        <begin position="1173"/>
        <end position="1184"/>
    </location>
</feature>
<accession>A0A060Y798</accession>
<keyword evidence="1" id="KW-0677">Repeat</keyword>
<evidence type="ECO:0000256" key="3">
    <source>
        <dbReference type="SAM" id="MobiDB-lite"/>
    </source>
</evidence>
<proteinExistence type="predicted"/>
<dbReference type="PANTHER" id="PTHR24123:SF49">
    <property type="entry name" value="ANKYRIN-2-LIKE ISOFORM X1"/>
    <property type="match status" value="1"/>
</dbReference>
<evidence type="ECO:0008006" key="6">
    <source>
        <dbReference type="Google" id="ProtNLM"/>
    </source>
</evidence>
<feature type="region of interest" description="Disordered" evidence="3">
    <location>
        <begin position="1"/>
        <end position="20"/>
    </location>
</feature>
<reference evidence="4" key="2">
    <citation type="submission" date="2014-03" db="EMBL/GenBank/DDBJ databases">
        <authorList>
            <person name="Genoscope - CEA"/>
        </authorList>
    </citation>
    <scope>NUCLEOTIDE SEQUENCE</scope>
</reference>
<dbReference type="PANTHER" id="PTHR24123">
    <property type="entry name" value="ANKYRIN REPEAT-CONTAINING"/>
    <property type="match status" value="1"/>
</dbReference>
<organism evidence="4 5">
    <name type="scientific">Oncorhynchus mykiss</name>
    <name type="common">Rainbow trout</name>
    <name type="synonym">Salmo gairdneri</name>
    <dbReference type="NCBI Taxonomy" id="8022"/>
    <lineage>
        <taxon>Eukaryota</taxon>
        <taxon>Metazoa</taxon>
        <taxon>Chordata</taxon>
        <taxon>Craniata</taxon>
        <taxon>Vertebrata</taxon>
        <taxon>Euteleostomi</taxon>
        <taxon>Actinopterygii</taxon>
        <taxon>Neopterygii</taxon>
        <taxon>Teleostei</taxon>
        <taxon>Protacanthopterygii</taxon>
        <taxon>Salmoniformes</taxon>
        <taxon>Salmonidae</taxon>
        <taxon>Salmoninae</taxon>
        <taxon>Oncorhynchus</taxon>
    </lineage>
</organism>
<evidence type="ECO:0000256" key="2">
    <source>
        <dbReference type="ARBA" id="ARBA00023043"/>
    </source>
</evidence>
<feature type="compositionally biased region" description="Polar residues" evidence="3">
    <location>
        <begin position="11"/>
        <end position="20"/>
    </location>
</feature>
<name>A0A060Y798_ONCMY</name>
<dbReference type="AlphaFoldDB" id="A0A060Y798"/>
<dbReference type="InterPro" id="IPR051165">
    <property type="entry name" value="Multifunctional_ANK_Repeat"/>
</dbReference>
<feature type="region of interest" description="Disordered" evidence="3">
    <location>
        <begin position="429"/>
        <end position="450"/>
    </location>
</feature>
<dbReference type="PaxDb" id="8022-A0A060Y798"/>
<dbReference type="EMBL" id="FR906654">
    <property type="protein sequence ID" value="CDQ85060.1"/>
    <property type="molecule type" value="Genomic_DNA"/>
</dbReference>
<feature type="region of interest" description="Disordered" evidence="3">
    <location>
        <begin position="971"/>
        <end position="995"/>
    </location>
</feature>
<reference evidence="4" key="1">
    <citation type="journal article" date="2014" name="Nat. Commun.">
        <title>The rainbow trout genome provides novel insights into evolution after whole-genome duplication in vertebrates.</title>
        <authorList>
            <person name="Berthelot C."/>
            <person name="Brunet F."/>
            <person name="Chalopin D."/>
            <person name="Juanchich A."/>
            <person name="Bernard M."/>
            <person name="Noel B."/>
            <person name="Bento P."/>
            <person name="Da Silva C."/>
            <person name="Labadie K."/>
            <person name="Alberti A."/>
            <person name="Aury J.M."/>
            <person name="Louis A."/>
            <person name="Dehais P."/>
            <person name="Bardou P."/>
            <person name="Montfort J."/>
            <person name="Klopp C."/>
            <person name="Cabau C."/>
            <person name="Gaspin C."/>
            <person name="Thorgaard G.H."/>
            <person name="Boussaha M."/>
            <person name="Quillet E."/>
            <person name="Guyomard R."/>
            <person name="Galiana D."/>
            <person name="Bobe J."/>
            <person name="Volff J.N."/>
            <person name="Genet C."/>
            <person name="Wincker P."/>
            <person name="Jaillon O."/>
            <person name="Roest Crollius H."/>
            <person name="Guiguen Y."/>
        </authorList>
    </citation>
    <scope>NUCLEOTIDE SEQUENCE [LARGE SCALE GENOMIC DNA]</scope>
</reference>